<dbReference type="EMBL" id="CP010994">
    <property type="protein sequence ID" value="AMN34695.1"/>
    <property type="molecule type" value="Genomic_DNA"/>
</dbReference>
<dbReference type="Pfam" id="PF00534">
    <property type="entry name" value="Glycos_transf_1"/>
    <property type="match status" value="1"/>
</dbReference>
<dbReference type="AlphaFoldDB" id="A0A127EFI2"/>
<dbReference type="Proteomes" id="UP000070260">
    <property type="component" value="Chromosome"/>
</dbReference>
<evidence type="ECO:0000259" key="1">
    <source>
        <dbReference type="Pfam" id="PF00534"/>
    </source>
</evidence>
<gene>
    <name evidence="2" type="ORF">JFP838_02635</name>
</gene>
<organism evidence="2 3">
    <name type="scientific">Clostridium perfringens</name>
    <dbReference type="NCBI Taxonomy" id="1502"/>
    <lineage>
        <taxon>Bacteria</taxon>
        <taxon>Bacillati</taxon>
        <taxon>Bacillota</taxon>
        <taxon>Clostridia</taxon>
        <taxon>Eubacteriales</taxon>
        <taxon>Clostridiaceae</taxon>
        <taxon>Clostridium</taxon>
    </lineage>
</organism>
<dbReference type="PANTHER" id="PTHR12526:SF630">
    <property type="entry name" value="GLYCOSYLTRANSFERASE"/>
    <property type="match status" value="1"/>
</dbReference>
<evidence type="ECO:0000313" key="3">
    <source>
        <dbReference type="Proteomes" id="UP000070260"/>
    </source>
</evidence>
<dbReference type="OrthoDB" id="1936552at2"/>
<evidence type="ECO:0000313" key="2">
    <source>
        <dbReference type="EMBL" id="AMN34695.1"/>
    </source>
</evidence>
<dbReference type="PATRIC" id="fig|1502.177.peg.510"/>
<proteinExistence type="predicted"/>
<sequence length="373" mass="43573">MKKGRILYVGPFIMPDGNATAHRVMQNAKIFSICGFSTTFIELRNGDKQVYENIRKFDDYDTWKIKYTSKSKRIWKEKSVIEDIIKYYDDVVAIMGYNLPSTVTILIMNICKNNKIKYLVDCTEWYSAKHMNFFKKPFFALDTFLTMRILNKKVDGIIVISSYLEKYYKKCNNIVRIPPLVDKKEVIWNNDNKKDNSIIRFIFSGTLRKGKDDLKPCVDSIKRIDNAILDIYGITKEEYCKFYNIKKNEINEINEKIIFHGFVSHKESVNAIKNADYMLLIRESSRKNNAGFSTKLVEAISAGTAVVGTDTSDLRYLIDKYSCGHIISYKSEEMEQRIQEISKNPKVLLTKECTELFDYRKYVKSVDYFLKSI</sequence>
<name>A0A127EFI2_CLOPF</name>
<accession>A0A127EFI2</accession>
<dbReference type="GO" id="GO:0016757">
    <property type="term" value="F:glycosyltransferase activity"/>
    <property type="evidence" value="ECO:0007669"/>
    <property type="project" value="InterPro"/>
</dbReference>
<dbReference type="InterPro" id="IPR001296">
    <property type="entry name" value="Glyco_trans_1"/>
</dbReference>
<feature type="domain" description="Glycosyl transferase family 1" evidence="1">
    <location>
        <begin position="184"/>
        <end position="346"/>
    </location>
</feature>
<dbReference type="RefSeq" id="WP_061426389.1">
    <property type="nucleotide sequence ID" value="NZ_CATNZO010000001.1"/>
</dbReference>
<dbReference type="PANTHER" id="PTHR12526">
    <property type="entry name" value="GLYCOSYLTRANSFERASE"/>
    <property type="match status" value="1"/>
</dbReference>
<reference evidence="2 3" key="1">
    <citation type="journal article" date="2016" name="PLoS ONE">
        <title>Plasmid Characterization and Chromosome Analysis of Two netF+ Clostridium perfringens Isolates Associated with Foal and Canine Necrotizing Enteritis.</title>
        <authorList>
            <person name="Mehdizadeh Gohari I."/>
            <person name="Kropinski A.M."/>
            <person name="Weese S.J."/>
            <person name="Parreira V.R."/>
            <person name="Whitehead A.E."/>
            <person name="Boerlin P."/>
            <person name="Prescott J.F."/>
        </authorList>
    </citation>
    <scope>NUCLEOTIDE SEQUENCE [LARGE SCALE GENOMIC DNA]</scope>
    <source>
        <strain evidence="2 3">JP838</strain>
    </source>
</reference>
<dbReference type="SUPFAM" id="SSF53756">
    <property type="entry name" value="UDP-Glycosyltransferase/glycogen phosphorylase"/>
    <property type="match status" value="1"/>
</dbReference>
<protein>
    <recommendedName>
        <fullName evidence="1">Glycosyl transferase family 1 domain-containing protein</fullName>
    </recommendedName>
</protein>
<dbReference type="Gene3D" id="3.40.50.2000">
    <property type="entry name" value="Glycogen Phosphorylase B"/>
    <property type="match status" value="2"/>
</dbReference>